<dbReference type="InterPro" id="IPR005084">
    <property type="entry name" value="CBM6"/>
</dbReference>
<dbReference type="OrthoDB" id="3308423at2"/>
<dbReference type="Pfam" id="PF17851">
    <property type="entry name" value="GH43_C2"/>
    <property type="match status" value="1"/>
</dbReference>
<evidence type="ECO:0000313" key="8">
    <source>
        <dbReference type="EMBL" id="TWF35227.1"/>
    </source>
</evidence>
<dbReference type="Gene3D" id="2.60.120.200">
    <property type="match status" value="1"/>
</dbReference>
<evidence type="ECO:0000256" key="3">
    <source>
        <dbReference type="ARBA" id="ARBA00022801"/>
    </source>
</evidence>
<dbReference type="SUPFAM" id="SSF49785">
    <property type="entry name" value="Galactose-binding domain-like"/>
    <property type="match status" value="1"/>
</dbReference>
<dbReference type="CDD" id="cd18619">
    <property type="entry name" value="GH43_CoXyl43_like"/>
    <property type="match status" value="1"/>
</dbReference>
<dbReference type="GO" id="GO:0004553">
    <property type="term" value="F:hydrolase activity, hydrolyzing O-glycosyl compounds"/>
    <property type="evidence" value="ECO:0007669"/>
    <property type="project" value="InterPro"/>
</dbReference>
<organism evidence="8 9">
    <name type="scientific">Chitinophaga polysaccharea</name>
    <dbReference type="NCBI Taxonomy" id="1293035"/>
    <lineage>
        <taxon>Bacteria</taxon>
        <taxon>Pseudomonadati</taxon>
        <taxon>Bacteroidota</taxon>
        <taxon>Chitinophagia</taxon>
        <taxon>Chitinophagales</taxon>
        <taxon>Chitinophagaceae</taxon>
        <taxon>Chitinophaga</taxon>
    </lineage>
</organism>
<dbReference type="Gene3D" id="2.60.120.260">
    <property type="entry name" value="Galactose-binding domain-like"/>
    <property type="match status" value="1"/>
</dbReference>
<dbReference type="PANTHER" id="PTHR42812">
    <property type="entry name" value="BETA-XYLOSIDASE"/>
    <property type="match status" value="1"/>
</dbReference>
<dbReference type="InterPro" id="IPR006584">
    <property type="entry name" value="Cellulose-bd_IV"/>
</dbReference>
<dbReference type="InterPro" id="IPR041542">
    <property type="entry name" value="GH43_C2"/>
</dbReference>
<dbReference type="SUPFAM" id="SSF49899">
    <property type="entry name" value="Concanavalin A-like lectins/glucanases"/>
    <property type="match status" value="1"/>
</dbReference>
<dbReference type="InterPro" id="IPR013320">
    <property type="entry name" value="ConA-like_dom_sf"/>
</dbReference>
<dbReference type="InterPro" id="IPR051795">
    <property type="entry name" value="Glycosyl_Hydrlase_43"/>
</dbReference>
<comment type="caution">
    <text evidence="8">The sequence shown here is derived from an EMBL/GenBank/DDBJ whole genome shotgun (WGS) entry which is preliminary data.</text>
</comment>
<keyword evidence="4" id="KW-0326">Glycosidase</keyword>
<keyword evidence="3" id="KW-0378">Hydrolase</keyword>
<dbReference type="SMART" id="SM00606">
    <property type="entry name" value="CBD_IV"/>
    <property type="match status" value="1"/>
</dbReference>
<dbReference type="InterPro" id="IPR006710">
    <property type="entry name" value="Glyco_hydro_43"/>
</dbReference>
<dbReference type="CDD" id="cd09001">
    <property type="entry name" value="GH43_FsAxh1-like"/>
    <property type="match status" value="1"/>
</dbReference>
<dbReference type="CDD" id="cd04084">
    <property type="entry name" value="CBM6_xylanase-like"/>
    <property type="match status" value="1"/>
</dbReference>
<feature type="chain" id="PRO_5021984278" evidence="6">
    <location>
        <begin position="21"/>
        <end position="968"/>
    </location>
</feature>
<dbReference type="RefSeq" id="WP_145673205.1">
    <property type="nucleotide sequence ID" value="NZ_VIWO01000009.1"/>
</dbReference>
<accession>A0A561PAR4</accession>
<dbReference type="Pfam" id="PF03422">
    <property type="entry name" value="CBM_6"/>
    <property type="match status" value="1"/>
</dbReference>
<evidence type="ECO:0000256" key="1">
    <source>
        <dbReference type="ARBA" id="ARBA00009865"/>
    </source>
</evidence>
<name>A0A561PAR4_9BACT</name>
<dbReference type="Gene3D" id="2.115.10.20">
    <property type="entry name" value="Glycosyl hydrolase domain, family 43"/>
    <property type="match status" value="2"/>
</dbReference>
<sequence>MYRKFLVIALLSFFSVSLYAQQSDNEDGTYTNPVIWADFPDNDVIRVGDTYYMVTTSMYFFPGVPLLQSKDLVNWTYAANAVQRFKQHPFYDLKGGDRYGKGQWASSIRYHKGKFYILFLTLDEGGFLCTASKAEGPWEIRKLVRPYYDAGLFFDDDGRIYIVHGYSKLSVTEVDANLAPLSRDSIIFDKVQRPGLEGSHVYKKDGYYYIYATYGGGDGYQVCLRSKNIYGPYEEKVVLKDDMNLYGKGVHQGALVETPLGEWWSVIFQDRVGVGRVPTLQPVQWIDGWPVVGKNGRAVVTHVKPRMEATAPVMVLPGSDEFNDGKLGIQWAWNHNPDDSAWSLSKRKGYLRLTTAGVTTGLLHARNSLTQRIFGPFSDATTALDISGMKAGDVAGLAVLQLPYAFIGIRAMEAAKFIVMEHAGNRIDSIAIGKEPRVFFRASVNTVRNQAYFYYSLDNRTFIPLGDTLNMAFDLKMFTGNRFTLFNYATVQTGGYVDVDWFHLNTRQGPPNLFKASSRIAADRYDDIYGAHVAPGNDSSEPGAQEISHLTAGAWIRFNQVDFDREYKYLLLRVAPRGGDIHIYLDRDSLNPYATVAVPEQPSLKYMTVSVPVKPLTGRHRLTFAFTGNIPSTARFNWFTFADSNQQAYTSVPLVSHLYTADPSAHLFNGKIYIYPSHDTAAPMKESDNGDHFQMADYHIFSMDSIGGKVTDHGAVLRVQDVPWAAKQLWAPDAAFSNGTYYLYFPAKDKQGVFRIGVASSKQPAGPFVAEKAPIAGSYSIDPCVFRDDDGSFYLYFGGIWGGQLQNWNNNRYDATARLRGQKDVAILPRVAKLSRDMKSFENVPQAIKITDSTGRLYNEQENDKRFFEAAWMHKYNGKYYFSYSTGDTHNIVYAIGDSPYGPFTYQGVILKPVEGWTNHHSIIQVGNKWYLFYHDTQLSGKTHLRNIKVMELKYNSDGTIQTLSAFR</sequence>
<dbReference type="PANTHER" id="PTHR42812:SF12">
    <property type="entry name" value="BETA-XYLOSIDASE-RELATED"/>
    <property type="match status" value="1"/>
</dbReference>
<keyword evidence="9" id="KW-1185">Reference proteome</keyword>
<proteinExistence type="inferred from homology"/>
<dbReference type="GO" id="GO:0030246">
    <property type="term" value="F:carbohydrate binding"/>
    <property type="evidence" value="ECO:0007669"/>
    <property type="project" value="InterPro"/>
</dbReference>
<protein>
    <submittedName>
        <fullName evidence="8">Beta-xylosidase</fullName>
    </submittedName>
</protein>
<dbReference type="EMBL" id="VIWO01000009">
    <property type="protein sequence ID" value="TWF35227.1"/>
    <property type="molecule type" value="Genomic_DNA"/>
</dbReference>
<evidence type="ECO:0000259" key="7">
    <source>
        <dbReference type="SMART" id="SM00606"/>
    </source>
</evidence>
<evidence type="ECO:0000256" key="2">
    <source>
        <dbReference type="ARBA" id="ARBA00022729"/>
    </source>
</evidence>
<dbReference type="Pfam" id="PF04616">
    <property type="entry name" value="Glyco_hydro_43"/>
    <property type="match status" value="2"/>
</dbReference>
<comment type="similarity">
    <text evidence="1">Belongs to the glycosyl hydrolase 43 family.</text>
</comment>
<dbReference type="AlphaFoldDB" id="A0A561PAR4"/>
<feature type="domain" description="Cellulose binding type IV" evidence="7">
    <location>
        <begin position="513"/>
        <end position="643"/>
    </location>
</feature>
<dbReference type="Proteomes" id="UP000320811">
    <property type="component" value="Unassembled WGS sequence"/>
</dbReference>
<evidence type="ECO:0000313" key="9">
    <source>
        <dbReference type="Proteomes" id="UP000320811"/>
    </source>
</evidence>
<evidence type="ECO:0000256" key="4">
    <source>
        <dbReference type="ARBA" id="ARBA00023295"/>
    </source>
</evidence>
<dbReference type="GO" id="GO:0005975">
    <property type="term" value="P:carbohydrate metabolic process"/>
    <property type="evidence" value="ECO:0007669"/>
    <property type="project" value="InterPro"/>
</dbReference>
<reference evidence="8 9" key="1">
    <citation type="submission" date="2019-06" db="EMBL/GenBank/DDBJ databases">
        <title>Sorghum-associated microbial communities from plants grown in Nebraska, USA.</title>
        <authorList>
            <person name="Schachtman D."/>
        </authorList>
    </citation>
    <scope>NUCLEOTIDE SEQUENCE [LARGE SCALE GENOMIC DNA]</scope>
    <source>
        <strain evidence="8 9">1209</strain>
    </source>
</reference>
<dbReference type="InterPro" id="IPR023296">
    <property type="entry name" value="Glyco_hydro_beta-prop_sf"/>
</dbReference>
<evidence type="ECO:0000256" key="6">
    <source>
        <dbReference type="SAM" id="SignalP"/>
    </source>
</evidence>
<feature type="signal peptide" evidence="6">
    <location>
        <begin position="1"/>
        <end position="20"/>
    </location>
</feature>
<gene>
    <name evidence="8" type="ORF">FHW36_10913</name>
</gene>
<evidence type="ECO:0000256" key="5">
    <source>
        <dbReference type="PIRSR" id="PIRSR606710-2"/>
    </source>
</evidence>
<feature type="site" description="Important for catalytic activity, responsible for pKa modulation of the active site Glu and correct orientation of both the proton donor and substrate" evidence="5">
    <location>
        <position position="782"/>
    </location>
</feature>
<keyword evidence="2 6" id="KW-0732">Signal</keyword>
<dbReference type="InterPro" id="IPR008979">
    <property type="entry name" value="Galactose-bd-like_sf"/>
</dbReference>
<dbReference type="SUPFAM" id="SSF75005">
    <property type="entry name" value="Arabinanase/levansucrase/invertase"/>
    <property type="match status" value="2"/>
</dbReference>